<proteinExistence type="inferred from homology"/>
<dbReference type="InterPro" id="IPR051178">
    <property type="entry name" value="TfdA_dioxygenase"/>
</dbReference>
<evidence type="ECO:0000256" key="5">
    <source>
        <dbReference type="ARBA" id="ARBA00023004"/>
    </source>
</evidence>
<accession>A0A0G2H2C7</accession>
<feature type="compositionally biased region" description="Basic and acidic residues" evidence="6">
    <location>
        <begin position="319"/>
        <end position="335"/>
    </location>
</feature>
<dbReference type="PANTHER" id="PTHR43779:SF3">
    <property type="entry name" value="(3R)-3-[(CARBOXYMETHYL)AMINO]FATTY ACID OXYGENASE_DECARBOXYLASE"/>
    <property type="match status" value="1"/>
</dbReference>
<sequence length="335" mass="37014">MAINDSPELTFKPLGRTFGAECSGVDFSQPLSPATIAAIRAGMAKYGVLVFRSTGLDNAGHVALAGEFGELDDATTWIQDPTKYRLYPYVQLNDVSNIEADGSITPTDGLRHQMNRGNGLFHVDCSYNARRAGFSLLLAHQLPPAGTGGGTAFADTRAAWEDLDPAKKDEVKDLVLCHSVWQSRILGAPDCAVIQGIKPEEHFMARHKLVQTHEPSGRTNMYIAWHAHHVDGWTPEESQGLVRELLEHASQDKYTFDLRWENVGDLVIWDNTCVMHRALGGDFEGKHVRDLRRATVHDSSSTAWGLNDKGGSRAGMFTKEMKNAKWTDKETKPSE</sequence>
<feature type="domain" description="TauD/TfdA-like" evidence="7">
    <location>
        <begin position="11"/>
        <end position="295"/>
    </location>
</feature>
<comment type="caution">
    <text evidence="8">The sequence shown here is derived from an EMBL/GenBank/DDBJ whole genome shotgun (WGS) entry which is preliminary data.</text>
</comment>
<keyword evidence="3" id="KW-0223">Dioxygenase</keyword>
<organism evidence="8 9">
    <name type="scientific">Diaporthe ampelina</name>
    <dbReference type="NCBI Taxonomy" id="1214573"/>
    <lineage>
        <taxon>Eukaryota</taxon>
        <taxon>Fungi</taxon>
        <taxon>Dikarya</taxon>
        <taxon>Ascomycota</taxon>
        <taxon>Pezizomycotina</taxon>
        <taxon>Sordariomycetes</taxon>
        <taxon>Sordariomycetidae</taxon>
        <taxon>Diaporthales</taxon>
        <taxon>Diaporthaceae</taxon>
        <taxon>Diaporthe</taxon>
    </lineage>
</organism>
<reference evidence="8 9" key="1">
    <citation type="submission" date="2015-05" db="EMBL/GenBank/DDBJ databases">
        <title>Distinctive expansion of gene families associated with plant cell wall degradation and secondary metabolism in the genomes of grapevine trunk pathogens.</title>
        <authorList>
            <person name="Lawrence D.P."/>
            <person name="Travadon R."/>
            <person name="Rolshausen P.E."/>
            <person name="Baumgartner K."/>
        </authorList>
    </citation>
    <scope>NUCLEOTIDE SEQUENCE [LARGE SCALE GENOMIC DNA]</scope>
    <source>
        <strain evidence="8">DA912</strain>
    </source>
</reference>
<gene>
    <name evidence="8" type="ORF">UCDDA912_g10616</name>
</gene>
<dbReference type="STRING" id="1214573.A0A0G2H2C7"/>
<dbReference type="InterPro" id="IPR042098">
    <property type="entry name" value="TauD-like_sf"/>
</dbReference>
<dbReference type="InterPro" id="IPR003819">
    <property type="entry name" value="TauD/TfdA-like"/>
</dbReference>
<dbReference type="SUPFAM" id="SSF51197">
    <property type="entry name" value="Clavaminate synthase-like"/>
    <property type="match status" value="1"/>
</dbReference>
<evidence type="ECO:0000256" key="3">
    <source>
        <dbReference type="ARBA" id="ARBA00022964"/>
    </source>
</evidence>
<dbReference type="Gene3D" id="3.60.130.10">
    <property type="entry name" value="Clavaminate synthase-like"/>
    <property type="match status" value="1"/>
</dbReference>
<keyword evidence="5" id="KW-0408">Iron</keyword>
<evidence type="ECO:0000256" key="4">
    <source>
        <dbReference type="ARBA" id="ARBA00023002"/>
    </source>
</evidence>
<dbReference type="AlphaFoldDB" id="A0A0G2H2C7"/>
<keyword evidence="9" id="KW-1185">Reference proteome</keyword>
<evidence type="ECO:0000256" key="1">
    <source>
        <dbReference type="ARBA" id="ARBA00005896"/>
    </source>
</evidence>
<evidence type="ECO:0000313" key="8">
    <source>
        <dbReference type="EMBL" id="KKY29458.1"/>
    </source>
</evidence>
<comment type="similarity">
    <text evidence="1">Belongs to the TfdA dioxygenase family.</text>
</comment>
<dbReference type="GO" id="GO:0046872">
    <property type="term" value="F:metal ion binding"/>
    <property type="evidence" value="ECO:0007669"/>
    <property type="project" value="UniProtKB-KW"/>
</dbReference>
<dbReference type="GO" id="GO:0051213">
    <property type="term" value="F:dioxygenase activity"/>
    <property type="evidence" value="ECO:0007669"/>
    <property type="project" value="UniProtKB-KW"/>
</dbReference>
<dbReference type="EMBL" id="LCUC01000768">
    <property type="protein sequence ID" value="KKY29458.1"/>
    <property type="molecule type" value="Genomic_DNA"/>
</dbReference>
<dbReference type="OrthoDB" id="5818554at2759"/>
<evidence type="ECO:0000256" key="2">
    <source>
        <dbReference type="ARBA" id="ARBA00022723"/>
    </source>
</evidence>
<evidence type="ECO:0000256" key="6">
    <source>
        <dbReference type="SAM" id="MobiDB-lite"/>
    </source>
</evidence>
<keyword evidence="2" id="KW-0479">Metal-binding</keyword>
<evidence type="ECO:0000259" key="7">
    <source>
        <dbReference type="Pfam" id="PF02668"/>
    </source>
</evidence>
<keyword evidence="4" id="KW-0560">Oxidoreductase</keyword>
<dbReference type="Pfam" id="PF02668">
    <property type="entry name" value="TauD"/>
    <property type="match status" value="1"/>
</dbReference>
<name>A0A0G2H2C7_9PEZI</name>
<dbReference type="PANTHER" id="PTHR43779">
    <property type="entry name" value="DIOXYGENASE RV0097-RELATED"/>
    <property type="match status" value="1"/>
</dbReference>
<evidence type="ECO:0000313" key="9">
    <source>
        <dbReference type="Proteomes" id="UP000034680"/>
    </source>
</evidence>
<feature type="region of interest" description="Disordered" evidence="6">
    <location>
        <begin position="301"/>
        <end position="335"/>
    </location>
</feature>
<reference evidence="8 9" key="2">
    <citation type="submission" date="2015-05" db="EMBL/GenBank/DDBJ databases">
        <authorList>
            <person name="Morales-Cruz A."/>
            <person name="Amrine K.C."/>
            <person name="Cantu D."/>
        </authorList>
    </citation>
    <scope>NUCLEOTIDE SEQUENCE [LARGE SCALE GENOMIC DNA]</scope>
    <source>
        <strain evidence="8">DA912</strain>
    </source>
</reference>
<dbReference type="Proteomes" id="UP000034680">
    <property type="component" value="Unassembled WGS sequence"/>
</dbReference>
<protein>
    <submittedName>
        <fullName evidence="8">Putative alpha-ketoglutarate-dependentdichlorophenoxyacetate</fullName>
    </submittedName>
</protein>